<dbReference type="EMBL" id="BA000011">
    <property type="protein sequence ID" value="BAB59377.1"/>
    <property type="molecule type" value="Genomic_DNA"/>
</dbReference>
<evidence type="ECO:0000313" key="3">
    <source>
        <dbReference type="Proteomes" id="UP000001017"/>
    </source>
</evidence>
<feature type="transmembrane region" description="Helical" evidence="1">
    <location>
        <begin position="50"/>
        <end position="80"/>
    </location>
</feature>
<protein>
    <submittedName>
        <fullName evidence="2">TVG0245034 protein</fullName>
    </submittedName>
</protein>
<feature type="transmembrane region" description="Helical" evidence="1">
    <location>
        <begin position="7"/>
        <end position="30"/>
    </location>
</feature>
<keyword evidence="1" id="KW-1133">Transmembrane helix</keyword>
<dbReference type="HOGENOM" id="CLU_147147_0_0_2"/>
<gene>
    <name evidence="2" type="ORF">TVG0245034</name>
</gene>
<name>Q97C69_THEVO</name>
<organism evidence="2 3">
    <name type="scientific">Thermoplasma volcanium (strain ATCC 51530 / DSM 4299 / JCM 9571 / NBRC 15438 / GSS1)</name>
    <dbReference type="NCBI Taxonomy" id="273116"/>
    <lineage>
        <taxon>Archaea</taxon>
        <taxon>Methanobacteriati</taxon>
        <taxon>Thermoplasmatota</taxon>
        <taxon>Thermoplasmata</taxon>
        <taxon>Thermoplasmatales</taxon>
        <taxon>Thermoplasmataceae</taxon>
        <taxon>Thermoplasma</taxon>
    </lineage>
</organism>
<proteinExistence type="predicted"/>
<dbReference type="GeneID" id="1440749"/>
<dbReference type="Proteomes" id="UP000001017">
    <property type="component" value="Chromosome"/>
</dbReference>
<keyword evidence="1" id="KW-0472">Membrane</keyword>
<reference evidence="2 3" key="2">
    <citation type="journal article" date="2000" name="Proc. Natl. Acad. Sci. U.S.A.">
        <title>Archaeal adaptation to higher temperatures revealed by genomic sequence of Thermoplasma volcanium.</title>
        <authorList>
            <person name="Kawashima T."/>
            <person name="Amano N."/>
            <person name="Koike H."/>
            <person name="Makino S."/>
            <person name="Higuchi S."/>
            <person name="Kawashima-Ohya Y."/>
            <person name="Watanabe K."/>
            <person name="Yamazaki M."/>
            <person name="Kanehori K."/>
            <person name="Kawamoto T."/>
            <person name="Nunoshiba T."/>
            <person name="Yamamoto Y."/>
            <person name="Aramaki H."/>
            <person name="Makino K."/>
            <person name="Suzuki M."/>
        </authorList>
    </citation>
    <scope>NUCLEOTIDE SEQUENCE [LARGE SCALE GENOMIC DNA]</scope>
    <source>
        <strain evidence="3">ATCC 51530 / DSM 4299 / JCM 9571 / NBRC 15438 / GSS1</strain>
    </source>
</reference>
<accession>Q97C69</accession>
<reference evidence="2 3" key="1">
    <citation type="journal article" date="1999" name="Proc. Jpn. Acad.">
        <title>Determination of the complete genomic DNA sequence of Thermoplasma volvanium GSS1.</title>
        <authorList>
            <person name="Kawashima T."/>
            <person name="Yamamoto Y."/>
            <person name="Aramaki H."/>
            <person name="Nunoshiba T."/>
            <person name="Kawamoto T."/>
            <person name="Watanabe K."/>
            <person name="Yamazaki M."/>
            <person name="Kanehori K."/>
            <person name="Amano N."/>
            <person name="Ohya Y."/>
            <person name="Makino K."/>
            <person name="Suzuki M."/>
        </authorList>
    </citation>
    <scope>NUCLEOTIDE SEQUENCE [LARGE SCALE GENOMIC DNA]</scope>
    <source>
        <strain evidence="3">ATCC 51530 / DSM 4299 / JCM 9571 / NBRC 15438 / GSS1</strain>
    </source>
</reference>
<keyword evidence="3" id="KW-1185">Reference proteome</keyword>
<dbReference type="OrthoDB" id="57468at2157"/>
<dbReference type="PaxDb" id="273116-14324449"/>
<dbReference type="AlphaFoldDB" id="Q97C69"/>
<evidence type="ECO:0000256" key="1">
    <source>
        <dbReference type="SAM" id="Phobius"/>
    </source>
</evidence>
<evidence type="ECO:0000313" key="2">
    <source>
        <dbReference type="EMBL" id="BAB59377.1"/>
    </source>
</evidence>
<dbReference type="KEGG" id="tvo:TVG0245034"/>
<dbReference type="eggNOG" id="arCOG03769">
    <property type="taxonomic scope" value="Archaea"/>
</dbReference>
<keyword evidence="1" id="KW-0812">Transmembrane</keyword>
<sequence>MFIIIGDLIAFVISVLVTLIIASVPVWVAAKIVAKRSTFGQAVAATLLSLIIFFILLFVFSIFTPFIGGIFGFIGALWVFRKVYNIGWVDSLALTIIAIFIAIMIYIILGAFLFPVIHTSMIHEHAVVTSIIV</sequence>
<dbReference type="RefSeq" id="WP_010916489.1">
    <property type="nucleotide sequence ID" value="NC_002689.2"/>
</dbReference>
<feature type="transmembrane region" description="Helical" evidence="1">
    <location>
        <begin position="92"/>
        <end position="114"/>
    </location>
</feature>